<organism evidence="1">
    <name type="scientific">marine sediment metagenome</name>
    <dbReference type="NCBI Taxonomy" id="412755"/>
    <lineage>
        <taxon>unclassified sequences</taxon>
        <taxon>metagenomes</taxon>
        <taxon>ecological metagenomes</taxon>
    </lineage>
</organism>
<sequence>MKQVIFGGRYNLLHSTNTEYNSLVGGWSWSTSETYYYKIVSTDGKIKDLRVKLNDSPGVGK</sequence>
<name>X1UL41_9ZZZZ</name>
<dbReference type="AlphaFoldDB" id="X1UL41"/>
<evidence type="ECO:0000313" key="1">
    <source>
        <dbReference type="EMBL" id="GAJ18183.1"/>
    </source>
</evidence>
<reference evidence="1" key="1">
    <citation type="journal article" date="2014" name="Front. Microbiol.">
        <title>High frequency of phylogenetically diverse reductive dehalogenase-homologous genes in deep subseafloor sedimentary metagenomes.</title>
        <authorList>
            <person name="Kawai M."/>
            <person name="Futagami T."/>
            <person name="Toyoda A."/>
            <person name="Takaki Y."/>
            <person name="Nishi S."/>
            <person name="Hori S."/>
            <person name="Arai W."/>
            <person name="Tsubouchi T."/>
            <person name="Morono Y."/>
            <person name="Uchiyama I."/>
            <person name="Ito T."/>
            <person name="Fujiyama A."/>
            <person name="Inagaki F."/>
            <person name="Takami H."/>
        </authorList>
    </citation>
    <scope>NUCLEOTIDE SEQUENCE</scope>
    <source>
        <strain evidence="1">Expedition CK06-06</strain>
    </source>
</reference>
<feature type="non-terminal residue" evidence="1">
    <location>
        <position position="61"/>
    </location>
</feature>
<dbReference type="EMBL" id="BARW01035153">
    <property type="protein sequence ID" value="GAJ18183.1"/>
    <property type="molecule type" value="Genomic_DNA"/>
</dbReference>
<proteinExistence type="predicted"/>
<protein>
    <submittedName>
        <fullName evidence="1">Uncharacterized protein</fullName>
    </submittedName>
</protein>
<accession>X1UL41</accession>
<gene>
    <name evidence="1" type="ORF">S12H4_54905</name>
</gene>
<comment type="caution">
    <text evidence="1">The sequence shown here is derived from an EMBL/GenBank/DDBJ whole genome shotgun (WGS) entry which is preliminary data.</text>
</comment>